<dbReference type="SUPFAM" id="SSF52540">
    <property type="entry name" value="P-loop containing nucleoside triphosphate hydrolases"/>
    <property type="match status" value="1"/>
</dbReference>
<dbReference type="SMART" id="SM00487">
    <property type="entry name" value="DEXDc"/>
    <property type="match status" value="1"/>
</dbReference>
<dbReference type="AlphaFoldDB" id="A0A6C0CIF3"/>
<dbReference type="InterPro" id="IPR006935">
    <property type="entry name" value="Helicase/UvrB_N"/>
</dbReference>
<proteinExistence type="predicted"/>
<dbReference type="InterPro" id="IPR001650">
    <property type="entry name" value="Helicase_C-like"/>
</dbReference>
<organism evidence="2">
    <name type="scientific">viral metagenome</name>
    <dbReference type="NCBI Taxonomy" id="1070528"/>
    <lineage>
        <taxon>unclassified sequences</taxon>
        <taxon>metagenomes</taxon>
        <taxon>organismal metagenomes</taxon>
    </lineage>
</organism>
<dbReference type="Gene3D" id="3.40.50.300">
    <property type="entry name" value="P-loop containing nucleotide triphosphate hydrolases"/>
    <property type="match status" value="2"/>
</dbReference>
<dbReference type="InterPro" id="IPR027417">
    <property type="entry name" value="P-loop_NTPase"/>
</dbReference>
<dbReference type="GO" id="GO:0005524">
    <property type="term" value="F:ATP binding"/>
    <property type="evidence" value="ECO:0007669"/>
    <property type="project" value="InterPro"/>
</dbReference>
<dbReference type="EMBL" id="MN739409">
    <property type="protein sequence ID" value="QHT03335.1"/>
    <property type="molecule type" value="Genomic_DNA"/>
</dbReference>
<dbReference type="GO" id="GO:0016787">
    <property type="term" value="F:hydrolase activity"/>
    <property type="evidence" value="ECO:0007669"/>
    <property type="project" value="InterPro"/>
</dbReference>
<reference evidence="2" key="1">
    <citation type="journal article" date="2020" name="Nature">
        <title>Giant virus diversity and host interactions through global metagenomics.</title>
        <authorList>
            <person name="Schulz F."/>
            <person name="Roux S."/>
            <person name="Paez-Espino D."/>
            <person name="Jungbluth S."/>
            <person name="Walsh D.A."/>
            <person name="Denef V.J."/>
            <person name="McMahon K.D."/>
            <person name="Konstantinidis K.T."/>
            <person name="Eloe-Fadrosh E.A."/>
            <person name="Kyrpides N.C."/>
            <person name="Woyke T."/>
        </authorList>
    </citation>
    <scope>NUCLEOTIDE SEQUENCE</scope>
    <source>
        <strain evidence="2">GVMAG-M-3300020728-1</strain>
    </source>
</reference>
<evidence type="ECO:0000259" key="1">
    <source>
        <dbReference type="PROSITE" id="PS51192"/>
    </source>
</evidence>
<dbReference type="InterPro" id="IPR014001">
    <property type="entry name" value="Helicase_ATP-bd"/>
</dbReference>
<dbReference type="InterPro" id="IPR050742">
    <property type="entry name" value="Helicase_Restrict-Modif_Enz"/>
</dbReference>
<feature type="domain" description="Helicase ATP-binding" evidence="1">
    <location>
        <begin position="53"/>
        <end position="265"/>
    </location>
</feature>
<dbReference type="Pfam" id="PF04851">
    <property type="entry name" value="ResIII"/>
    <property type="match status" value="1"/>
</dbReference>
<dbReference type="Pfam" id="PF00271">
    <property type="entry name" value="Helicase_C"/>
    <property type="match status" value="1"/>
</dbReference>
<dbReference type="GO" id="GO:0003677">
    <property type="term" value="F:DNA binding"/>
    <property type="evidence" value="ECO:0007669"/>
    <property type="project" value="InterPro"/>
</dbReference>
<dbReference type="SMART" id="SM00490">
    <property type="entry name" value="HELICc"/>
    <property type="match status" value="1"/>
</dbReference>
<dbReference type="PANTHER" id="PTHR47396">
    <property type="entry name" value="TYPE I RESTRICTION ENZYME ECOKI R PROTEIN"/>
    <property type="match status" value="1"/>
</dbReference>
<dbReference type="PANTHER" id="PTHR47396:SF1">
    <property type="entry name" value="ATP-DEPENDENT HELICASE IRC3-RELATED"/>
    <property type="match status" value="1"/>
</dbReference>
<accession>A0A6C0CIF3</accession>
<dbReference type="GO" id="GO:0005829">
    <property type="term" value="C:cytosol"/>
    <property type="evidence" value="ECO:0007669"/>
    <property type="project" value="TreeGrafter"/>
</dbReference>
<name>A0A6C0CIF3_9ZZZZ</name>
<evidence type="ECO:0000313" key="2">
    <source>
        <dbReference type="EMBL" id="QHT03335.1"/>
    </source>
</evidence>
<dbReference type="PROSITE" id="PS51192">
    <property type="entry name" value="HELICASE_ATP_BIND_1"/>
    <property type="match status" value="1"/>
</dbReference>
<protein>
    <recommendedName>
        <fullName evidence="1">Helicase ATP-binding domain-containing protein</fullName>
    </recommendedName>
</protein>
<sequence>MVNTKLPELAETKSQTLPPASLEALKMMREEQCSRASQEFRLQPVQRFLRRVLSPDSPTRNLLMVHGTGAGKTCSAIQIAEEYIIRPEFQDKKVLVLANPSIQENFKSQIFDVSRVDPDGVVLSQQCTGRRYLEMLQRSSDQTLRYTDRASRNRIADLASRIISEFYDFWGYDGFANMVDNESAKRSAADVTKWIHDTFDNRLIIVDEAHNLRETTDTTATKNIGKVLELILKTANGITLVLLTATPMYDTYDEIIYYFNIFLMNEKKKGIKPSDFFTDGGDFKEGMEQEFRRLCQDYVSFIKGENPFTFPFRLPPPENITAEIDRETDPDGTPIKKHRKFLKLVKSFVHPNQEKEIKKLTTSSSIFSEESPTVCVFPEGRTFRETFEKAGDEYSYKGDKFLAPSKIALYSSKFSLITRILKESEGVVFVFSNLVTSGAQLFAMCLEEHGYESALGHKLLKSTSDEIPRGSKGKYVLFTSDTSEADIRRSMNRLKDKSNIDGSDIRVVIASPKVSEGVDFRYVRQIHVLDPWYNMSRIEQVLGRGMRTCSHSLLPFELQNCTVYLHICRYPKTKRETLDEYFYRVFIEEKAQKIAKVKRVVMESAMDCELQNSINSLPPDWRNEKVPQIRAQDKKELKLSLSEMFAPTFEEKISGIVCQLDQSEPDLKHARPLSSILDVRDEVFDKLIKLFTRKPIWSLDDLVKQPILKEYDPNVVLYLIQNAIDTPLRIGEGHLETKGDFVAYSTGENQTMLERILKQPQYQEVLIPQFIDDEEEKIEVPMLESKRADLPEYTQKFSNEVKDWYIVDAVLTKQEKVAYLLAGNWDQPYSNPLKTGSIYVMGLTRVFDSNLKPVVPVGQQLDEYKAWRRALEDRFITRKTDIFASMKDDKIIFNLNPKSDSVEVVGRSKTIGGQACTSFKEETLNSFAKWLSGSGFPEEAKGKKDRCMYLNFLIREAILAGKQGLYWITPEEFEVLNEKGNKELREKLR</sequence>